<comment type="caution">
    <text evidence="3">The sequence shown here is derived from an EMBL/GenBank/DDBJ whole genome shotgun (WGS) entry which is preliminary data.</text>
</comment>
<proteinExistence type="predicted"/>
<feature type="coiled-coil region" evidence="1">
    <location>
        <begin position="495"/>
        <end position="522"/>
    </location>
</feature>
<evidence type="ECO:0000256" key="1">
    <source>
        <dbReference type="SAM" id="Coils"/>
    </source>
</evidence>
<protein>
    <recommendedName>
        <fullName evidence="5">Recombinase</fullName>
    </recommendedName>
</protein>
<dbReference type="AlphaFoldDB" id="A0A3E4R7U2"/>
<evidence type="ECO:0000313" key="4">
    <source>
        <dbReference type="Proteomes" id="UP000260795"/>
    </source>
</evidence>
<dbReference type="EMBL" id="QSRK01000004">
    <property type="protein sequence ID" value="RGL16348.1"/>
    <property type="molecule type" value="Genomic_DNA"/>
</dbReference>
<accession>A0A3E4R7U2</accession>
<sequence>MERNIPRAAIHVGTDKKSFSSQVGNEAERRGWDEKRYQLKNADIDKNNHYNYSRKRLNFEIVKGGKIVPLGSLSVPLHERLQHRLDELGFKPYMDAKRPDQVSRNSPNCTVGIIFSGDHDVLKRLAFGEQKLNTSDPNADHSKVVLQKGIYDWALDTYRFACEKWGEENVIGFDVHCDETSIHAHVQTVPVEQVRKRGRIGSKYIHKDNPEKVLSTKEWRALPKEERDNYTKSEAAKGVVERVSYAKVWGERAKDKSQYLSQLHTDYYNKVGHKYGLARGFSYDELSEEEKRGRKHKNKVVLEAERQAKVALDKVEKYAVLATIDKKELTIPLLNIKAPVQEAMNAVKKELAIPIPTIIGQKAWREERTTNINDAIKALVAAVNAERDKQNEGVRKSVNMTYTYYMQNLNKQIEENKSLRAENDALKTENNKVKQRISQLDEKAVERVTTQLVYAKEELASAKSYNTTLMEMYNDLKARWNAIWQEPEMTDAWRRLEVRKEREAKEKARQEAEAKRESMARQNRYIGVLDKFIHEGHEALSSFAKTDRVNFNEKESASIYYGIMASAVKHNIGLDSKASIESAAKRFLSDMSWHGFTDFKQECVTNWTKLFATNEVQFTNNAIDNFLTFVDHMSCSADTYVSLGGSNGCADQLTNWDGTQKAGLGTVTRIKHRVLR</sequence>
<dbReference type="NCBIfam" id="NF041497">
    <property type="entry name" value="MobV"/>
    <property type="match status" value="1"/>
</dbReference>
<keyword evidence="1" id="KW-0175">Coiled coil</keyword>
<reference evidence="3 4" key="1">
    <citation type="submission" date="2018-08" db="EMBL/GenBank/DDBJ databases">
        <title>A genome reference for cultivated species of the human gut microbiota.</title>
        <authorList>
            <person name="Zou Y."/>
            <person name="Xue W."/>
            <person name="Luo G."/>
        </authorList>
    </citation>
    <scope>NUCLEOTIDE SEQUENCE [LARGE SCALE GENOMIC DNA]</scope>
    <source>
        <strain evidence="3 4">TF08-13</strain>
    </source>
</reference>
<feature type="coiled-coil region" evidence="1">
    <location>
        <begin position="409"/>
        <end position="443"/>
    </location>
</feature>
<evidence type="ECO:0008006" key="5">
    <source>
        <dbReference type="Google" id="ProtNLM"/>
    </source>
</evidence>
<evidence type="ECO:0000256" key="2">
    <source>
        <dbReference type="SAM" id="MobiDB-lite"/>
    </source>
</evidence>
<name>A0A3E4R7U2_BACUN</name>
<dbReference type="RefSeq" id="WP_117680738.1">
    <property type="nucleotide sequence ID" value="NZ_QSRK01000004.1"/>
</dbReference>
<dbReference type="Proteomes" id="UP000260795">
    <property type="component" value="Unassembled WGS sequence"/>
</dbReference>
<dbReference type="Gene3D" id="3.30.930.30">
    <property type="match status" value="1"/>
</dbReference>
<feature type="region of interest" description="Disordered" evidence="2">
    <location>
        <begin position="1"/>
        <end position="27"/>
    </location>
</feature>
<evidence type="ECO:0000313" key="3">
    <source>
        <dbReference type="EMBL" id="RGL16348.1"/>
    </source>
</evidence>
<gene>
    <name evidence="3" type="ORF">DXC80_04055</name>
</gene>
<organism evidence="3 4">
    <name type="scientific">Bacteroides uniformis</name>
    <dbReference type="NCBI Taxonomy" id="820"/>
    <lineage>
        <taxon>Bacteria</taxon>
        <taxon>Pseudomonadati</taxon>
        <taxon>Bacteroidota</taxon>
        <taxon>Bacteroidia</taxon>
        <taxon>Bacteroidales</taxon>
        <taxon>Bacteroidaceae</taxon>
        <taxon>Bacteroides</taxon>
    </lineage>
</organism>
<dbReference type="CDD" id="cd17242">
    <property type="entry name" value="MobM_relaxase"/>
    <property type="match status" value="1"/>
</dbReference>